<comment type="subcellular location">
    <subcellularLocation>
        <location evidence="1">Membrane</location>
        <topology evidence="1">Multi-pass membrane protein</topology>
    </subcellularLocation>
</comment>
<evidence type="ECO:0000313" key="8">
    <source>
        <dbReference type="Proteomes" id="UP000799429"/>
    </source>
</evidence>
<keyword evidence="3 5" id="KW-1133">Transmembrane helix</keyword>
<feature type="transmembrane region" description="Helical" evidence="5">
    <location>
        <begin position="224"/>
        <end position="244"/>
    </location>
</feature>
<dbReference type="InterPro" id="IPR011701">
    <property type="entry name" value="MFS"/>
</dbReference>
<feature type="transmembrane region" description="Helical" evidence="5">
    <location>
        <begin position="53"/>
        <end position="77"/>
    </location>
</feature>
<dbReference type="Gene3D" id="1.20.1250.20">
    <property type="entry name" value="MFS general substrate transporter like domains"/>
    <property type="match status" value="1"/>
</dbReference>
<feature type="domain" description="Major facilitator superfamily (MFS) profile" evidence="6">
    <location>
        <begin position="54"/>
        <end position="527"/>
    </location>
</feature>
<feature type="transmembrane region" description="Helical" evidence="5">
    <location>
        <begin position="89"/>
        <end position="108"/>
    </location>
</feature>
<reference evidence="7" key="1">
    <citation type="journal article" date="2020" name="Stud. Mycol.">
        <title>101 Dothideomycetes genomes: a test case for predicting lifestyles and emergence of pathogens.</title>
        <authorList>
            <person name="Haridas S."/>
            <person name="Albert R."/>
            <person name="Binder M."/>
            <person name="Bloem J."/>
            <person name="Labutti K."/>
            <person name="Salamov A."/>
            <person name="Andreopoulos B."/>
            <person name="Baker S."/>
            <person name="Barry K."/>
            <person name="Bills G."/>
            <person name="Bluhm B."/>
            <person name="Cannon C."/>
            <person name="Castanera R."/>
            <person name="Culley D."/>
            <person name="Daum C."/>
            <person name="Ezra D."/>
            <person name="Gonzalez J."/>
            <person name="Henrissat B."/>
            <person name="Kuo A."/>
            <person name="Liang C."/>
            <person name="Lipzen A."/>
            <person name="Lutzoni F."/>
            <person name="Magnuson J."/>
            <person name="Mondo S."/>
            <person name="Nolan M."/>
            <person name="Ohm R."/>
            <person name="Pangilinan J."/>
            <person name="Park H.-J."/>
            <person name="Ramirez L."/>
            <person name="Alfaro M."/>
            <person name="Sun H."/>
            <person name="Tritt A."/>
            <person name="Yoshinaga Y."/>
            <person name="Zwiers L.-H."/>
            <person name="Turgeon B."/>
            <person name="Goodwin S."/>
            <person name="Spatafora J."/>
            <person name="Crous P."/>
            <person name="Grigoriev I."/>
        </authorList>
    </citation>
    <scope>NUCLEOTIDE SEQUENCE</scope>
    <source>
        <strain evidence="7">CBS 101060</strain>
    </source>
</reference>
<feature type="transmembrane region" description="Helical" evidence="5">
    <location>
        <begin position="436"/>
        <end position="456"/>
    </location>
</feature>
<dbReference type="GO" id="GO:0022857">
    <property type="term" value="F:transmembrane transporter activity"/>
    <property type="evidence" value="ECO:0007669"/>
    <property type="project" value="InterPro"/>
</dbReference>
<evidence type="ECO:0000256" key="5">
    <source>
        <dbReference type="SAM" id="Phobius"/>
    </source>
</evidence>
<comment type="caution">
    <text evidence="7">The sequence shown here is derived from an EMBL/GenBank/DDBJ whole genome shotgun (WGS) entry which is preliminary data.</text>
</comment>
<dbReference type="InterPro" id="IPR036259">
    <property type="entry name" value="MFS_trans_sf"/>
</dbReference>
<sequence>MQEPKHEMVTSIGEESCKDYSHDEKQLEETSTGTSSVTAQCVEQYLKGWSLHLVSLSACLCLFLVNVEVSVVGTSLITIVRELHGVDQMGWVITGYLITYTGMIIIWAKLSDIFGRKYTAIATLFLFTAFSGACGAAQSMNELIIGRVFQGIGAAGCWSLALTIGYEMVPRERYPIFGAHVPAGAATMLLLFLTLPSNFPHQGDPGYNAPTWQERLSRRSLARLDVAGAFLLLGGTMFLVAVLLEGGISIAWNSAVAIILFVLSGVMWALFLGNEWFFTKYKRTLEPIFPWRFVHNRAWMGTLIFSFLSGIPYNVLIINIPQRFQDVGGESPMTSAVRLIPFNLLISFTCVIVNVVVGRTGIACIWFLLSGSIAQLVGLSWFCALPTDGTIPSTIYACQIFTGLGIGCVLGITMLMPPLVVEKRDLAISSGALLQFRALGGVLGLSVTTTAFNSYLKSHLSHIFGNISTSEMLTSVQASRQFPRKEQLDIIKTTSEAYNLQMKILIAFAAAQTIVVAMIYRRGHQIRVVETISVSPAAITTARKSSDSVSERPAYQHMGLYRSCLSFNQNEKGQGKRMTEKMDGSSKISIDTLSIEQLANLGESSQSV</sequence>
<keyword evidence="4 5" id="KW-0472">Membrane</keyword>
<feature type="transmembrane region" description="Helical" evidence="5">
    <location>
        <begin position="120"/>
        <end position="137"/>
    </location>
</feature>
<keyword evidence="8" id="KW-1185">Reference proteome</keyword>
<keyword evidence="2 5" id="KW-0812">Transmembrane</keyword>
<dbReference type="SUPFAM" id="SSF103473">
    <property type="entry name" value="MFS general substrate transporter"/>
    <property type="match status" value="1"/>
</dbReference>
<feature type="transmembrane region" description="Helical" evidence="5">
    <location>
        <begin position="394"/>
        <end position="415"/>
    </location>
</feature>
<dbReference type="PROSITE" id="PS50850">
    <property type="entry name" value="MFS"/>
    <property type="match status" value="1"/>
</dbReference>
<evidence type="ECO:0000313" key="7">
    <source>
        <dbReference type="EMBL" id="KAF2836638.1"/>
    </source>
</evidence>
<feature type="transmembrane region" description="Helical" evidence="5">
    <location>
        <begin position="502"/>
        <end position="520"/>
    </location>
</feature>
<feature type="transmembrane region" description="Helical" evidence="5">
    <location>
        <begin position="176"/>
        <end position="195"/>
    </location>
</feature>
<evidence type="ECO:0000256" key="2">
    <source>
        <dbReference type="ARBA" id="ARBA00022692"/>
    </source>
</evidence>
<dbReference type="PANTHER" id="PTHR23501">
    <property type="entry name" value="MAJOR FACILITATOR SUPERFAMILY"/>
    <property type="match status" value="1"/>
</dbReference>
<evidence type="ECO:0000256" key="3">
    <source>
        <dbReference type="ARBA" id="ARBA00022989"/>
    </source>
</evidence>
<evidence type="ECO:0000259" key="6">
    <source>
        <dbReference type="PROSITE" id="PS50850"/>
    </source>
</evidence>
<dbReference type="OrthoDB" id="440553at2759"/>
<feature type="transmembrane region" description="Helical" evidence="5">
    <location>
        <begin position="340"/>
        <end position="357"/>
    </location>
</feature>
<dbReference type="Pfam" id="PF07690">
    <property type="entry name" value="MFS_1"/>
    <property type="match status" value="1"/>
</dbReference>
<protein>
    <submittedName>
        <fullName evidence="7">MFS general substrate transporter</fullName>
    </submittedName>
</protein>
<feature type="transmembrane region" description="Helical" evidence="5">
    <location>
        <begin position="364"/>
        <end position="382"/>
    </location>
</feature>
<name>A0A9P4VMH4_9PEZI</name>
<feature type="transmembrane region" description="Helical" evidence="5">
    <location>
        <begin position="144"/>
        <end position="164"/>
    </location>
</feature>
<dbReference type="AlphaFoldDB" id="A0A9P4VMH4"/>
<dbReference type="GO" id="GO:0005886">
    <property type="term" value="C:plasma membrane"/>
    <property type="evidence" value="ECO:0007669"/>
    <property type="project" value="TreeGrafter"/>
</dbReference>
<evidence type="ECO:0000256" key="4">
    <source>
        <dbReference type="ARBA" id="ARBA00023136"/>
    </source>
</evidence>
<feature type="transmembrane region" description="Helical" evidence="5">
    <location>
        <begin position="250"/>
        <end position="277"/>
    </location>
</feature>
<accession>A0A9P4VMH4</accession>
<dbReference type="Proteomes" id="UP000799429">
    <property type="component" value="Unassembled WGS sequence"/>
</dbReference>
<proteinExistence type="predicted"/>
<dbReference type="InterPro" id="IPR020846">
    <property type="entry name" value="MFS_dom"/>
</dbReference>
<organism evidence="7 8">
    <name type="scientific">Patellaria atrata CBS 101060</name>
    <dbReference type="NCBI Taxonomy" id="1346257"/>
    <lineage>
        <taxon>Eukaryota</taxon>
        <taxon>Fungi</taxon>
        <taxon>Dikarya</taxon>
        <taxon>Ascomycota</taxon>
        <taxon>Pezizomycotina</taxon>
        <taxon>Dothideomycetes</taxon>
        <taxon>Dothideomycetes incertae sedis</taxon>
        <taxon>Patellariales</taxon>
        <taxon>Patellariaceae</taxon>
        <taxon>Patellaria</taxon>
    </lineage>
</organism>
<dbReference type="PANTHER" id="PTHR23501:SF43">
    <property type="entry name" value="MULTIDRUG TRANSPORTER, PUTATIVE (AFU_ORTHOLOGUE AFUA_6G03040)-RELATED"/>
    <property type="match status" value="1"/>
</dbReference>
<gene>
    <name evidence="7" type="ORF">M501DRAFT_980014</name>
</gene>
<evidence type="ECO:0000256" key="1">
    <source>
        <dbReference type="ARBA" id="ARBA00004141"/>
    </source>
</evidence>
<feature type="transmembrane region" description="Helical" evidence="5">
    <location>
        <begin position="298"/>
        <end position="320"/>
    </location>
</feature>
<dbReference type="EMBL" id="MU006103">
    <property type="protein sequence ID" value="KAF2836638.1"/>
    <property type="molecule type" value="Genomic_DNA"/>
</dbReference>